<comment type="cofactor">
    <cofactor evidence="1 6">
        <name>pyridoxal 5'-phosphate</name>
        <dbReference type="ChEBI" id="CHEBI:597326"/>
    </cofactor>
</comment>
<comment type="similarity">
    <text evidence="2 6">Belongs to the group II decarboxylase family.</text>
</comment>
<evidence type="ECO:0000256" key="5">
    <source>
        <dbReference type="ARBA" id="ARBA00023239"/>
    </source>
</evidence>
<dbReference type="PANTHER" id="PTHR45677:SF10">
    <property type="entry name" value="GLUTAMATE DECARBOXYLASE"/>
    <property type="match status" value="1"/>
</dbReference>
<evidence type="ECO:0000256" key="3">
    <source>
        <dbReference type="ARBA" id="ARBA00022793"/>
    </source>
</evidence>
<evidence type="ECO:0000256" key="1">
    <source>
        <dbReference type="ARBA" id="ARBA00001933"/>
    </source>
</evidence>
<keyword evidence="3" id="KW-0210">Decarboxylase</keyword>
<name>A0AAD9IY91_9ANNE</name>
<dbReference type="InterPro" id="IPR015421">
    <property type="entry name" value="PyrdxlP-dep_Trfase_major"/>
</dbReference>
<dbReference type="GO" id="GO:0009449">
    <property type="term" value="P:gamma-aminobutyric acid biosynthetic process"/>
    <property type="evidence" value="ECO:0007669"/>
    <property type="project" value="TreeGrafter"/>
</dbReference>
<dbReference type="GO" id="GO:0005737">
    <property type="term" value="C:cytoplasm"/>
    <property type="evidence" value="ECO:0007669"/>
    <property type="project" value="TreeGrafter"/>
</dbReference>
<dbReference type="InterPro" id="IPR015424">
    <property type="entry name" value="PyrdxlP-dep_Trfase"/>
</dbReference>
<reference evidence="7" key="1">
    <citation type="journal article" date="2023" name="Mol. Biol. Evol.">
        <title>Third-Generation Sequencing Reveals the Adaptive Role of the Epigenome in Three Deep-Sea Polychaetes.</title>
        <authorList>
            <person name="Perez M."/>
            <person name="Aroh O."/>
            <person name="Sun Y."/>
            <person name="Lan Y."/>
            <person name="Juniper S.K."/>
            <person name="Young C.R."/>
            <person name="Angers B."/>
            <person name="Qian P.Y."/>
        </authorList>
    </citation>
    <scope>NUCLEOTIDE SEQUENCE</scope>
    <source>
        <strain evidence="7">P08H-3</strain>
    </source>
</reference>
<keyword evidence="4 6" id="KW-0663">Pyridoxal phosphate</keyword>
<proteinExistence type="inferred from homology"/>
<organism evidence="7 8">
    <name type="scientific">Paralvinella palmiformis</name>
    <dbReference type="NCBI Taxonomy" id="53620"/>
    <lineage>
        <taxon>Eukaryota</taxon>
        <taxon>Metazoa</taxon>
        <taxon>Spiralia</taxon>
        <taxon>Lophotrochozoa</taxon>
        <taxon>Annelida</taxon>
        <taxon>Polychaeta</taxon>
        <taxon>Sedentaria</taxon>
        <taxon>Canalipalpata</taxon>
        <taxon>Terebellida</taxon>
        <taxon>Terebelliformia</taxon>
        <taxon>Alvinellidae</taxon>
        <taxon>Paralvinella</taxon>
    </lineage>
</organism>
<evidence type="ECO:0000313" key="7">
    <source>
        <dbReference type="EMBL" id="KAK2142787.1"/>
    </source>
</evidence>
<dbReference type="AlphaFoldDB" id="A0AAD9IY91"/>
<comment type="caution">
    <text evidence="7">The sequence shown here is derived from an EMBL/GenBank/DDBJ whole genome shotgun (WGS) entry which is preliminary data.</text>
</comment>
<protein>
    <recommendedName>
        <fullName evidence="9">Glutamate decarboxylase</fullName>
    </recommendedName>
</protein>
<dbReference type="GO" id="GO:0030170">
    <property type="term" value="F:pyridoxal phosphate binding"/>
    <property type="evidence" value="ECO:0007669"/>
    <property type="project" value="InterPro"/>
</dbReference>
<keyword evidence="8" id="KW-1185">Reference proteome</keyword>
<evidence type="ECO:0000256" key="2">
    <source>
        <dbReference type="ARBA" id="ARBA00009533"/>
    </source>
</evidence>
<dbReference type="PANTHER" id="PTHR45677">
    <property type="entry name" value="GLUTAMATE DECARBOXYLASE-RELATED"/>
    <property type="match status" value="1"/>
</dbReference>
<dbReference type="InterPro" id="IPR002129">
    <property type="entry name" value="PyrdxlP-dep_de-COase"/>
</dbReference>
<dbReference type="EMBL" id="JAODUP010000913">
    <property type="protein sequence ID" value="KAK2142787.1"/>
    <property type="molecule type" value="Genomic_DNA"/>
</dbReference>
<accession>A0AAD9IY91</accession>
<dbReference type="Gene3D" id="3.90.1150.170">
    <property type="match status" value="1"/>
</dbReference>
<dbReference type="Proteomes" id="UP001208570">
    <property type="component" value="Unassembled WGS sequence"/>
</dbReference>
<evidence type="ECO:0008006" key="9">
    <source>
        <dbReference type="Google" id="ProtNLM"/>
    </source>
</evidence>
<evidence type="ECO:0000256" key="4">
    <source>
        <dbReference type="ARBA" id="ARBA00022898"/>
    </source>
</evidence>
<dbReference type="Pfam" id="PF00282">
    <property type="entry name" value="Pyridoxal_deC"/>
    <property type="match status" value="1"/>
</dbReference>
<dbReference type="Gene3D" id="3.40.640.10">
    <property type="entry name" value="Type I PLP-dependent aspartate aminotransferase-like (Major domain)"/>
    <property type="match status" value="2"/>
</dbReference>
<dbReference type="SUPFAM" id="SSF53383">
    <property type="entry name" value="PLP-dependent transferases"/>
    <property type="match status" value="1"/>
</dbReference>
<sequence>MREHIGWPNGEGDGIFAPAAARHHLMPDSKSKGMTDMPRLVMFTSEHGLLAACNSLKANYLFQQDKHYDVAYDTGDKAIQCGRHNDVFKIWLMWRAKGDAGFASQIDSLMEKSSYLQQQLREKEGFEFVFNEPEFINVCFWYVPKNMRDLPSGKERDEKLDKVAPKIKAMMMEKGSTMVGYQPLDEKPNFFRMIISNPAASYHDIDFLLKEIERLGEEL</sequence>
<evidence type="ECO:0000256" key="6">
    <source>
        <dbReference type="RuleBase" id="RU000382"/>
    </source>
</evidence>
<evidence type="ECO:0000313" key="8">
    <source>
        <dbReference type="Proteomes" id="UP001208570"/>
    </source>
</evidence>
<dbReference type="GO" id="GO:0004351">
    <property type="term" value="F:glutamate decarboxylase activity"/>
    <property type="evidence" value="ECO:0007669"/>
    <property type="project" value="TreeGrafter"/>
</dbReference>
<gene>
    <name evidence="7" type="ORF">LSH36_913g00015</name>
</gene>
<keyword evidence="5 6" id="KW-0456">Lyase</keyword>